<dbReference type="Proteomes" id="UP000009045">
    <property type="component" value="Plasmid pSmeSM11d"/>
</dbReference>
<dbReference type="PANTHER" id="PTHR12463">
    <property type="entry name" value="OXYGENASE-RELATED"/>
    <property type="match status" value="1"/>
</dbReference>
<dbReference type="PATRIC" id="fig|707241.3.peg.6900"/>
<dbReference type="AlphaFoldDB" id="F7XHM0"/>
<dbReference type="SUPFAM" id="SSF51197">
    <property type="entry name" value="Clavaminate synthase-like"/>
    <property type="match status" value="1"/>
</dbReference>
<geneLocation type="plasmid" evidence="2 3">
    <name>pSmeSM11d</name>
</geneLocation>
<dbReference type="Gene3D" id="2.60.120.590">
    <property type="entry name" value="Alpha-ketoglutarate-dependent dioxygenase AlkB-like"/>
    <property type="match status" value="1"/>
</dbReference>
<dbReference type="EMBL" id="CP001832">
    <property type="protein sequence ID" value="AEH84046.1"/>
    <property type="molecule type" value="Genomic_DNA"/>
</dbReference>
<sequence>MVSFGWKYDFDTETVRRIDAIPPLLLPLRQLAADFAGLPAEGLQQALVTEYDVGAPIGWHRDKAVFGDVVGISLLTSCTFRLRRKRAGRWERTSVILEPGSAYLLSGAARSEWEHSIPPVERLRYSVTFRELRSGIGAGGRA</sequence>
<dbReference type="GO" id="GO:0070988">
    <property type="term" value="P:demethylation"/>
    <property type="evidence" value="ECO:0007669"/>
    <property type="project" value="InterPro"/>
</dbReference>
<dbReference type="InterPro" id="IPR005123">
    <property type="entry name" value="Oxoglu/Fe-dep_dioxygenase_dom"/>
</dbReference>
<feature type="domain" description="Fe2OG dioxygenase" evidence="1">
    <location>
        <begin position="42"/>
        <end position="133"/>
    </location>
</feature>
<reference evidence="2 3" key="1">
    <citation type="journal article" date="2011" name="J. Biotechnol.">
        <title>The complete genome sequence of the dominant Sinorhizobium meliloti field isolate SM11 extends the S. meliloti pan-genome.</title>
        <authorList>
            <person name="Schneiker-Bekel S."/>
            <person name="Wibberg D."/>
            <person name="Bekel T."/>
            <person name="Blom J."/>
            <person name="Linke B."/>
            <person name="Neuweger H."/>
            <person name="Stiens M."/>
            <person name="Vorholter F.J."/>
            <person name="Weidner S."/>
            <person name="Goesmann A."/>
            <person name="Puhler A."/>
            <person name="Schluter A."/>
        </authorList>
    </citation>
    <scope>NUCLEOTIDE SEQUENCE [LARGE SCALE GENOMIC DNA]</scope>
    <source>
        <strain evidence="2 3">SM11</strain>
        <plasmid evidence="3">pSmeSM11d</plasmid>
    </source>
</reference>
<dbReference type="Pfam" id="PF13532">
    <property type="entry name" value="2OG-FeII_Oxy_2"/>
    <property type="match status" value="1"/>
</dbReference>
<dbReference type="GO" id="GO:0016491">
    <property type="term" value="F:oxidoreductase activity"/>
    <property type="evidence" value="ECO:0007669"/>
    <property type="project" value="TreeGrafter"/>
</dbReference>
<accession>F7XHM0</accession>
<evidence type="ECO:0000313" key="2">
    <source>
        <dbReference type="EMBL" id="AEH84046.1"/>
    </source>
</evidence>
<evidence type="ECO:0000259" key="1">
    <source>
        <dbReference type="PROSITE" id="PS51471"/>
    </source>
</evidence>
<dbReference type="InterPro" id="IPR027450">
    <property type="entry name" value="AlkB-like"/>
</dbReference>
<dbReference type="PANTHER" id="PTHR12463:SF1">
    <property type="entry name" value="2-OXOGLUTARATE AND FE-DEPENDENT OXYGENASE FAMILY PROTEIN"/>
    <property type="match status" value="1"/>
</dbReference>
<dbReference type="HOGENOM" id="CLU_1814548_0_0_5"/>
<keyword evidence="2" id="KW-0614">Plasmid</keyword>
<name>F7XHM0_SINMM</name>
<gene>
    <name evidence="2" type="ordered locus">SM11_pD1214</name>
</gene>
<dbReference type="InterPro" id="IPR037151">
    <property type="entry name" value="AlkB-like_sf"/>
</dbReference>
<dbReference type="PROSITE" id="PS51471">
    <property type="entry name" value="FE2OG_OXY"/>
    <property type="match status" value="1"/>
</dbReference>
<dbReference type="GO" id="GO:0032451">
    <property type="term" value="F:demethylase activity"/>
    <property type="evidence" value="ECO:0007669"/>
    <property type="project" value="TreeGrafter"/>
</dbReference>
<protein>
    <recommendedName>
        <fullName evidence="1">Fe2OG dioxygenase domain-containing protein</fullName>
    </recommendedName>
</protein>
<dbReference type="InterPro" id="IPR032857">
    <property type="entry name" value="ALKBH4"/>
</dbReference>
<evidence type="ECO:0000313" key="3">
    <source>
        <dbReference type="Proteomes" id="UP000009045"/>
    </source>
</evidence>
<dbReference type="KEGG" id="smx:SM11_pD1214"/>
<proteinExistence type="predicted"/>
<organism evidence="2 3">
    <name type="scientific">Sinorhizobium meliloti (strain SM11)</name>
    <dbReference type="NCBI Taxonomy" id="707241"/>
    <lineage>
        <taxon>Bacteria</taxon>
        <taxon>Pseudomonadati</taxon>
        <taxon>Pseudomonadota</taxon>
        <taxon>Alphaproteobacteria</taxon>
        <taxon>Hyphomicrobiales</taxon>
        <taxon>Rhizobiaceae</taxon>
        <taxon>Sinorhizobium/Ensifer group</taxon>
        <taxon>Sinorhizobium</taxon>
    </lineage>
</organism>